<feature type="binding site" evidence="15">
    <location>
        <begin position="282"/>
        <end position="294"/>
    </location>
    <ligand>
        <name>NAD(+)</name>
        <dbReference type="ChEBI" id="CHEBI:57540"/>
    </ligand>
</feature>
<keyword evidence="14 15" id="KW-0100">Branched-chain amino acid biosynthesis</keyword>
<feature type="binding site" evidence="15">
    <location>
        <position position="106"/>
    </location>
    <ligand>
        <name>substrate</name>
    </ligand>
</feature>
<comment type="caution">
    <text evidence="18">The sequence shown here is derived from an EMBL/GenBank/DDBJ whole genome shotgun (WGS) entry which is preliminary data.</text>
</comment>
<evidence type="ECO:0000256" key="16">
    <source>
        <dbReference type="RuleBase" id="RU004445"/>
    </source>
</evidence>
<dbReference type="InterPro" id="IPR019818">
    <property type="entry name" value="IsoCit/isopropylmalate_DH_CS"/>
</dbReference>
<dbReference type="InterPro" id="IPR024084">
    <property type="entry name" value="IsoPropMal-DH-like_dom"/>
</dbReference>
<gene>
    <name evidence="15 18" type="primary">leuB</name>
    <name evidence="18" type="ORF">HYY65_09860</name>
</gene>
<comment type="similarity">
    <text evidence="5 15">Belongs to the isocitrate and isopropylmalate dehydrogenases family. LeuB type 1 subfamily.</text>
</comment>
<evidence type="ECO:0000256" key="5">
    <source>
        <dbReference type="ARBA" id="ARBA00008319"/>
    </source>
</evidence>
<dbReference type="Proteomes" id="UP000741360">
    <property type="component" value="Unassembled WGS sequence"/>
</dbReference>
<dbReference type="EMBL" id="JACPSX010000187">
    <property type="protein sequence ID" value="MBI3015344.1"/>
    <property type="molecule type" value="Genomic_DNA"/>
</dbReference>
<dbReference type="GO" id="GO:0009098">
    <property type="term" value="P:L-leucine biosynthetic process"/>
    <property type="evidence" value="ECO:0007669"/>
    <property type="project" value="UniProtKB-UniRule"/>
</dbReference>
<dbReference type="Pfam" id="PF00180">
    <property type="entry name" value="Iso_dh"/>
    <property type="match status" value="1"/>
</dbReference>
<evidence type="ECO:0000256" key="9">
    <source>
        <dbReference type="ARBA" id="ARBA00022605"/>
    </source>
</evidence>
<comment type="catalytic activity">
    <reaction evidence="1 15 16">
        <text>(2R,3S)-3-isopropylmalate + NAD(+) = 4-methyl-2-oxopentanoate + CO2 + NADH</text>
        <dbReference type="Rhea" id="RHEA:32271"/>
        <dbReference type="ChEBI" id="CHEBI:16526"/>
        <dbReference type="ChEBI" id="CHEBI:17865"/>
        <dbReference type="ChEBI" id="CHEBI:35121"/>
        <dbReference type="ChEBI" id="CHEBI:57540"/>
        <dbReference type="ChEBI" id="CHEBI:57945"/>
        <dbReference type="EC" id="1.1.1.85"/>
    </reaction>
</comment>
<feature type="binding site" evidence="15">
    <location>
        <position position="96"/>
    </location>
    <ligand>
        <name>substrate</name>
    </ligand>
</feature>
<feature type="binding site" evidence="15">
    <location>
        <position position="224"/>
    </location>
    <ligand>
        <name>substrate</name>
    </ligand>
</feature>
<keyword evidence="9 15" id="KW-0028">Amino-acid biosynthesis</keyword>
<dbReference type="HAMAP" id="MF_01033">
    <property type="entry name" value="LeuB_type1"/>
    <property type="match status" value="1"/>
</dbReference>
<dbReference type="NCBIfam" id="TIGR00169">
    <property type="entry name" value="leuB"/>
    <property type="match status" value="1"/>
</dbReference>
<evidence type="ECO:0000256" key="3">
    <source>
        <dbReference type="ARBA" id="ARBA00004496"/>
    </source>
</evidence>
<comment type="subcellular location">
    <subcellularLocation>
        <location evidence="3 15">Cytoplasm</location>
    </subcellularLocation>
</comment>
<comment type="cofactor">
    <cofactor evidence="2">
        <name>Mn(2+)</name>
        <dbReference type="ChEBI" id="CHEBI:29035"/>
    </cofactor>
</comment>
<feature type="binding site" evidence="15">
    <location>
        <position position="252"/>
    </location>
    <ligand>
        <name>Mg(2+)</name>
        <dbReference type="ChEBI" id="CHEBI:18420"/>
    </ligand>
</feature>
<dbReference type="GO" id="GO:0000287">
    <property type="term" value="F:magnesium ion binding"/>
    <property type="evidence" value="ECO:0007669"/>
    <property type="project" value="InterPro"/>
</dbReference>
<accession>A0A932GQK1</accession>
<evidence type="ECO:0000259" key="17">
    <source>
        <dbReference type="SMART" id="SM01329"/>
    </source>
</evidence>
<feature type="site" description="Important for catalysis" evidence="15">
    <location>
        <position position="142"/>
    </location>
</feature>
<evidence type="ECO:0000256" key="2">
    <source>
        <dbReference type="ARBA" id="ARBA00001936"/>
    </source>
</evidence>
<dbReference type="GO" id="GO:0051287">
    <property type="term" value="F:NAD binding"/>
    <property type="evidence" value="ECO:0007669"/>
    <property type="project" value="InterPro"/>
</dbReference>
<dbReference type="PANTHER" id="PTHR42979:SF1">
    <property type="entry name" value="3-ISOPROPYLMALATE DEHYDROGENASE"/>
    <property type="match status" value="1"/>
</dbReference>
<evidence type="ECO:0000256" key="11">
    <source>
        <dbReference type="ARBA" id="ARBA00022842"/>
    </source>
</evidence>
<feature type="site" description="Important for catalysis" evidence="15">
    <location>
        <position position="192"/>
    </location>
</feature>
<dbReference type="Gene3D" id="3.40.718.10">
    <property type="entry name" value="Isopropylmalate Dehydrogenase"/>
    <property type="match status" value="1"/>
</dbReference>
<dbReference type="PROSITE" id="PS00470">
    <property type="entry name" value="IDH_IMDH"/>
    <property type="match status" value="1"/>
</dbReference>
<organism evidence="18 19">
    <name type="scientific">Tectimicrobiota bacterium</name>
    <dbReference type="NCBI Taxonomy" id="2528274"/>
    <lineage>
        <taxon>Bacteria</taxon>
        <taxon>Pseudomonadati</taxon>
        <taxon>Nitrospinota/Tectimicrobiota group</taxon>
        <taxon>Candidatus Tectimicrobiota</taxon>
    </lineage>
</organism>
<keyword evidence="11 15" id="KW-0460">Magnesium</keyword>
<evidence type="ECO:0000256" key="6">
    <source>
        <dbReference type="ARBA" id="ARBA00011738"/>
    </source>
</evidence>
<dbReference type="InterPro" id="IPR004429">
    <property type="entry name" value="Isopropylmalate_DH"/>
</dbReference>
<evidence type="ECO:0000313" key="18">
    <source>
        <dbReference type="EMBL" id="MBI3015344.1"/>
    </source>
</evidence>
<feature type="binding site" evidence="15">
    <location>
        <position position="135"/>
    </location>
    <ligand>
        <name>substrate</name>
    </ligand>
</feature>
<dbReference type="FunFam" id="3.40.718.10:FF:000028">
    <property type="entry name" value="3-isopropylmalate dehydrogenase"/>
    <property type="match status" value="1"/>
</dbReference>
<feature type="binding site" evidence="15">
    <location>
        <position position="248"/>
    </location>
    <ligand>
        <name>Mg(2+)</name>
        <dbReference type="ChEBI" id="CHEBI:18420"/>
    </ligand>
</feature>
<feature type="domain" description="Isopropylmalate dehydrogenase-like" evidence="17">
    <location>
        <begin position="4"/>
        <end position="353"/>
    </location>
</feature>
<keyword evidence="15" id="KW-0464">Manganese</keyword>
<comment type="pathway">
    <text evidence="4 15 16">Amino-acid biosynthesis; L-leucine biosynthesis; L-leucine from 3-methyl-2-oxobutanoate: step 3/4.</text>
</comment>
<feature type="binding site" evidence="15">
    <location>
        <begin position="76"/>
        <end position="89"/>
    </location>
    <ligand>
        <name>NAD(+)</name>
        <dbReference type="ChEBI" id="CHEBI:57540"/>
    </ligand>
</feature>
<evidence type="ECO:0000256" key="15">
    <source>
        <dbReference type="HAMAP-Rule" id="MF_01033"/>
    </source>
</evidence>
<keyword evidence="10 15" id="KW-0479">Metal-binding</keyword>
<comment type="cofactor">
    <cofactor evidence="15 16">
        <name>Mg(2+)</name>
        <dbReference type="ChEBI" id="CHEBI:18420"/>
    </cofactor>
    <cofactor evidence="15 16">
        <name>Mn(2+)</name>
        <dbReference type="ChEBI" id="CHEBI:29035"/>
    </cofactor>
    <text evidence="15 16">Binds 1 Mg(2+) or Mn(2+) ion per subunit.</text>
</comment>
<reference evidence="18" key="1">
    <citation type="submission" date="2020-07" db="EMBL/GenBank/DDBJ databases">
        <title>Huge and variable diversity of episymbiotic CPR bacteria and DPANN archaea in groundwater ecosystems.</title>
        <authorList>
            <person name="He C.Y."/>
            <person name="Keren R."/>
            <person name="Whittaker M."/>
            <person name="Farag I.F."/>
            <person name="Doudna J."/>
            <person name="Cate J.H.D."/>
            <person name="Banfield J.F."/>
        </authorList>
    </citation>
    <scope>NUCLEOTIDE SEQUENCE</scope>
    <source>
        <strain evidence="18">NC_groundwater_717_Ag_S-0.2um_59_8</strain>
    </source>
</reference>
<protein>
    <recommendedName>
        <fullName evidence="15">3-isopropylmalate dehydrogenase</fullName>
        <ecNumber evidence="15">1.1.1.85</ecNumber>
    </recommendedName>
    <alternativeName>
        <fullName evidence="15">3-IPM-DH</fullName>
    </alternativeName>
    <alternativeName>
        <fullName evidence="15">Beta-IPM dehydrogenase</fullName>
        <shortName evidence="15">IMDH</shortName>
    </alternativeName>
</protein>
<evidence type="ECO:0000256" key="1">
    <source>
        <dbReference type="ARBA" id="ARBA00000624"/>
    </source>
</evidence>
<keyword evidence="8 15" id="KW-0963">Cytoplasm</keyword>
<evidence type="ECO:0000256" key="14">
    <source>
        <dbReference type="ARBA" id="ARBA00023304"/>
    </source>
</evidence>
<keyword evidence="7 15" id="KW-0432">Leucine biosynthesis</keyword>
<comment type="subunit">
    <text evidence="6 15 16">Homodimer.</text>
</comment>
<evidence type="ECO:0000256" key="4">
    <source>
        <dbReference type="ARBA" id="ARBA00004762"/>
    </source>
</evidence>
<evidence type="ECO:0000256" key="10">
    <source>
        <dbReference type="ARBA" id="ARBA00022723"/>
    </source>
</evidence>
<evidence type="ECO:0000256" key="13">
    <source>
        <dbReference type="ARBA" id="ARBA00023027"/>
    </source>
</evidence>
<dbReference type="GO" id="GO:0003862">
    <property type="term" value="F:3-isopropylmalate dehydrogenase activity"/>
    <property type="evidence" value="ECO:0007669"/>
    <property type="project" value="UniProtKB-UniRule"/>
</dbReference>
<sequence>MSPVIAVLPGDGIGPEVIREGLKVLKAIEKAFGHRFEIREAPIGGCAYDEFGDPLPEGTMEVCRGSDAILMGAVGGPKWDQLGLDKRPEQALLRIRKEFGCFANLRPIIVYPALAGVSPLKSERIRQGINILLVRELTGGLYYGKPKERTSLGNGFRAVDTMEYTTAEIERIARVAFETARKRRKKVTSIDKANILETSRLWRETVERVGKGYPDVALDHVLVDVGAMKLVTQPQDFDVIVTENTFGDILSDEGAVLAGSLGMLPSGSISTGRIAYYEPVHGSAPDIAGQRKANPLGSILTVAMMLTYSFNLLQEAGAIERAVEWVLNQDYRTVDIMEPGKKLVATDEMGDLVADRIGRER</sequence>
<comment type="function">
    <text evidence="15 16">Catalyzes the oxidation of 3-carboxy-2-hydroxy-4-methylpentanoate (3-isopropylmalate) to 3-carboxy-4-methyl-2-oxopentanoate. The product decarboxylates to 4-methyl-2 oxopentanoate.</text>
</comment>
<name>A0A932GQK1_UNCTE</name>
<dbReference type="AlphaFoldDB" id="A0A932GQK1"/>
<proteinExistence type="inferred from homology"/>
<keyword evidence="13 15" id="KW-0520">NAD</keyword>
<feature type="binding site" evidence="15">
    <location>
        <position position="224"/>
    </location>
    <ligand>
        <name>Mg(2+)</name>
        <dbReference type="ChEBI" id="CHEBI:18420"/>
    </ligand>
</feature>
<dbReference type="EC" id="1.1.1.85" evidence="15"/>
<dbReference type="PANTHER" id="PTHR42979">
    <property type="entry name" value="3-ISOPROPYLMALATE DEHYDROGENASE"/>
    <property type="match status" value="1"/>
</dbReference>
<evidence type="ECO:0000256" key="7">
    <source>
        <dbReference type="ARBA" id="ARBA00022430"/>
    </source>
</evidence>
<dbReference type="GO" id="GO:0005829">
    <property type="term" value="C:cytosol"/>
    <property type="evidence" value="ECO:0007669"/>
    <property type="project" value="TreeGrafter"/>
</dbReference>
<evidence type="ECO:0000256" key="12">
    <source>
        <dbReference type="ARBA" id="ARBA00023002"/>
    </source>
</evidence>
<evidence type="ECO:0000256" key="8">
    <source>
        <dbReference type="ARBA" id="ARBA00022490"/>
    </source>
</evidence>
<dbReference type="SMART" id="SM01329">
    <property type="entry name" value="Iso_dh"/>
    <property type="match status" value="1"/>
</dbReference>
<keyword evidence="12 15" id="KW-0560">Oxidoreductase</keyword>
<evidence type="ECO:0000313" key="19">
    <source>
        <dbReference type="Proteomes" id="UP000741360"/>
    </source>
</evidence>
<dbReference type="SUPFAM" id="SSF53659">
    <property type="entry name" value="Isocitrate/Isopropylmalate dehydrogenase-like"/>
    <property type="match status" value="1"/>
</dbReference>